<protein>
    <submittedName>
        <fullName evidence="2">Uncharacterized protein</fullName>
    </submittedName>
</protein>
<evidence type="ECO:0000313" key="3">
    <source>
        <dbReference type="Proteomes" id="UP000000268"/>
    </source>
</evidence>
<keyword evidence="1" id="KW-0472">Membrane</keyword>
<feature type="transmembrane region" description="Helical" evidence="1">
    <location>
        <begin position="65"/>
        <end position="88"/>
    </location>
</feature>
<evidence type="ECO:0000313" key="2">
    <source>
        <dbReference type="EMBL" id="ABW26074.1"/>
    </source>
</evidence>
<dbReference type="KEGG" id="amr:AM1_1034"/>
<keyword evidence="1" id="KW-0812">Transmembrane</keyword>
<accession>B0C0V0</accession>
<gene>
    <name evidence="2" type="ordered locus">AM1_1034</name>
</gene>
<evidence type="ECO:0000256" key="1">
    <source>
        <dbReference type="SAM" id="Phobius"/>
    </source>
</evidence>
<dbReference type="Proteomes" id="UP000000268">
    <property type="component" value="Chromosome"/>
</dbReference>
<reference evidence="2 3" key="1">
    <citation type="journal article" date="2008" name="Proc. Natl. Acad. Sci. U.S.A.">
        <title>Niche adaptation and genome expansion in the chlorophyll d-producing cyanobacterium Acaryochloris marina.</title>
        <authorList>
            <person name="Swingley W.D."/>
            <person name="Chen M."/>
            <person name="Cheung P.C."/>
            <person name="Conrad A.L."/>
            <person name="Dejesa L.C."/>
            <person name="Hao J."/>
            <person name="Honchak B.M."/>
            <person name="Karbach L.E."/>
            <person name="Kurdoglu A."/>
            <person name="Lahiri S."/>
            <person name="Mastrian S.D."/>
            <person name="Miyashita H."/>
            <person name="Page L."/>
            <person name="Ramakrishna P."/>
            <person name="Satoh S."/>
            <person name="Sattley W.M."/>
            <person name="Shimada Y."/>
            <person name="Taylor H.L."/>
            <person name="Tomo T."/>
            <person name="Tsuchiya T."/>
            <person name="Wang Z.T."/>
            <person name="Raymond J."/>
            <person name="Mimuro M."/>
            <person name="Blankenship R.E."/>
            <person name="Touchman J.W."/>
        </authorList>
    </citation>
    <scope>NUCLEOTIDE SEQUENCE [LARGE SCALE GENOMIC DNA]</scope>
    <source>
        <strain evidence="3">MBIC 11017</strain>
    </source>
</reference>
<organism evidence="2 3">
    <name type="scientific">Acaryochloris marina (strain MBIC 11017)</name>
    <dbReference type="NCBI Taxonomy" id="329726"/>
    <lineage>
        <taxon>Bacteria</taxon>
        <taxon>Bacillati</taxon>
        <taxon>Cyanobacteriota</taxon>
        <taxon>Cyanophyceae</taxon>
        <taxon>Acaryochloridales</taxon>
        <taxon>Acaryochloridaceae</taxon>
        <taxon>Acaryochloris</taxon>
    </lineage>
</organism>
<feature type="transmembrane region" description="Helical" evidence="1">
    <location>
        <begin position="18"/>
        <end position="38"/>
    </location>
</feature>
<dbReference type="AlphaFoldDB" id="B0C0V0"/>
<dbReference type="STRING" id="329726.AM1_1034"/>
<proteinExistence type="predicted"/>
<name>B0C0V0_ACAM1</name>
<dbReference type="HOGENOM" id="CLU_2393071_0_0_3"/>
<dbReference type="EMBL" id="CP000828">
    <property type="protein sequence ID" value="ABW26074.1"/>
    <property type="molecule type" value="Genomic_DNA"/>
</dbReference>
<keyword evidence="3" id="KW-1185">Reference proteome</keyword>
<keyword evidence="1" id="KW-1133">Transmembrane helix</keyword>
<sequence>MEKLWLCNQGKLYRWQIWLFRVNGIVGGLAGLVIGYQIGENLPPSQQSCEGLAAWGCISERLVNIFIGSLLGPWVGAIVGVVGVAIVFKSLKI</sequence>